<reference evidence="3" key="1">
    <citation type="journal article" date="2019" name="Int. J. Syst. Evol. Microbiol.">
        <title>The Global Catalogue of Microorganisms (GCM) 10K type strain sequencing project: providing services to taxonomists for standard genome sequencing and annotation.</title>
        <authorList>
            <consortium name="The Broad Institute Genomics Platform"/>
            <consortium name="The Broad Institute Genome Sequencing Center for Infectious Disease"/>
            <person name="Wu L."/>
            <person name="Ma J."/>
        </authorList>
    </citation>
    <scope>NUCLEOTIDE SEQUENCE [LARGE SCALE GENOMIC DNA]</scope>
    <source>
        <strain evidence="3">CGMCC 4.1782</strain>
    </source>
</reference>
<feature type="compositionally biased region" description="Basic and acidic residues" evidence="1">
    <location>
        <begin position="35"/>
        <end position="60"/>
    </location>
</feature>
<keyword evidence="3" id="KW-1185">Reference proteome</keyword>
<feature type="region of interest" description="Disordered" evidence="1">
    <location>
        <begin position="214"/>
        <end position="234"/>
    </location>
</feature>
<protein>
    <recommendedName>
        <fullName evidence="4">SWFGD domain-containing protein</fullName>
    </recommendedName>
</protein>
<evidence type="ECO:0000313" key="3">
    <source>
        <dbReference type="Proteomes" id="UP001597374"/>
    </source>
</evidence>
<gene>
    <name evidence="2" type="ORF">ACFSKP_14065</name>
</gene>
<sequence length="234" mass="25982">MRRYERERYENGNYGHENSYRDERHYRPARGMQDNFEREYQQQHRPRYQPEDRYERRDTYHSPGYTRDMNYDESFRGSNRTMGDIRQGYGISSFDGISDRYNTLNRDQRGGNMQEDQAYYGESRYSSTGYGSGMGESFPNSNRGVPNYGLQTFADNYGTGMGSSYGGANYGGGTGYISGNRGGSSGNYTYGTSSGNYGGYGSMGGGTYGGGMGSGFGGSSSHNSDRGTTDLGGF</sequence>
<evidence type="ECO:0000256" key="1">
    <source>
        <dbReference type="SAM" id="MobiDB-lite"/>
    </source>
</evidence>
<proteinExistence type="predicted"/>
<dbReference type="Proteomes" id="UP001597374">
    <property type="component" value="Unassembled WGS sequence"/>
</dbReference>
<evidence type="ECO:0008006" key="4">
    <source>
        <dbReference type="Google" id="ProtNLM"/>
    </source>
</evidence>
<evidence type="ECO:0000313" key="2">
    <source>
        <dbReference type="EMBL" id="MFD2247388.1"/>
    </source>
</evidence>
<name>A0ABW5CZ94_9BACT</name>
<dbReference type="RefSeq" id="WP_250430320.1">
    <property type="nucleotide sequence ID" value="NZ_JALPRR010000003.1"/>
</dbReference>
<feature type="compositionally biased region" description="Basic and acidic residues" evidence="1">
    <location>
        <begin position="1"/>
        <end position="10"/>
    </location>
</feature>
<accession>A0ABW5CZ94</accession>
<organism evidence="2 3">
    <name type="scientific">Pontibacter ruber</name>
    <dbReference type="NCBI Taxonomy" id="1343895"/>
    <lineage>
        <taxon>Bacteria</taxon>
        <taxon>Pseudomonadati</taxon>
        <taxon>Bacteroidota</taxon>
        <taxon>Cytophagia</taxon>
        <taxon>Cytophagales</taxon>
        <taxon>Hymenobacteraceae</taxon>
        <taxon>Pontibacter</taxon>
    </lineage>
</organism>
<comment type="caution">
    <text evidence="2">The sequence shown here is derived from an EMBL/GenBank/DDBJ whole genome shotgun (WGS) entry which is preliminary data.</text>
</comment>
<feature type="region of interest" description="Disordered" evidence="1">
    <location>
        <begin position="1"/>
        <end position="74"/>
    </location>
</feature>
<dbReference type="EMBL" id="JBHUIM010000002">
    <property type="protein sequence ID" value="MFD2247388.1"/>
    <property type="molecule type" value="Genomic_DNA"/>
</dbReference>